<accession>A0ABP6V3S2</accession>
<sequence length="59" mass="6840">MRWTGLLSARASEAGYQEMAERTLKAQEETERALSKIVARFSELQQRVDSVERILKEIE</sequence>
<comment type="caution">
    <text evidence="1">The sequence shown here is derived from an EMBL/GenBank/DDBJ whole genome shotgun (WGS) entry which is preliminary data.</text>
</comment>
<evidence type="ECO:0000313" key="2">
    <source>
        <dbReference type="Proteomes" id="UP001500689"/>
    </source>
</evidence>
<dbReference type="Proteomes" id="UP001500689">
    <property type="component" value="Unassembled WGS sequence"/>
</dbReference>
<evidence type="ECO:0000313" key="1">
    <source>
        <dbReference type="EMBL" id="GAA3528313.1"/>
    </source>
</evidence>
<protein>
    <submittedName>
        <fullName evidence="1">Uncharacterized protein</fullName>
    </submittedName>
</protein>
<gene>
    <name evidence="1" type="ORF">GCM10022222_09170</name>
</gene>
<reference evidence="2" key="1">
    <citation type="journal article" date="2019" name="Int. J. Syst. Evol. Microbiol.">
        <title>The Global Catalogue of Microorganisms (GCM) 10K type strain sequencing project: providing services to taxonomists for standard genome sequencing and annotation.</title>
        <authorList>
            <consortium name="The Broad Institute Genomics Platform"/>
            <consortium name="The Broad Institute Genome Sequencing Center for Infectious Disease"/>
            <person name="Wu L."/>
            <person name="Ma J."/>
        </authorList>
    </citation>
    <scope>NUCLEOTIDE SEQUENCE [LARGE SCALE GENOMIC DNA]</scope>
    <source>
        <strain evidence="2">JCM 16898</strain>
    </source>
</reference>
<proteinExistence type="predicted"/>
<name>A0ABP6V3S2_9PSEU</name>
<organism evidence="1 2">
    <name type="scientific">Amycolatopsis ultiminotia</name>
    <dbReference type="NCBI Taxonomy" id="543629"/>
    <lineage>
        <taxon>Bacteria</taxon>
        <taxon>Bacillati</taxon>
        <taxon>Actinomycetota</taxon>
        <taxon>Actinomycetes</taxon>
        <taxon>Pseudonocardiales</taxon>
        <taxon>Pseudonocardiaceae</taxon>
        <taxon>Amycolatopsis</taxon>
    </lineage>
</organism>
<dbReference type="EMBL" id="BAAAZN010000001">
    <property type="protein sequence ID" value="GAA3528313.1"/>
    <property type="molecule type" value="Genomic_DNA"/>
</dbReference>
<keyword evidence="2" id="KW-1185">Reference proteome</keyword>